<dbReference type="Gene3D" id="3.40.50.300">
    <property type="entry name" value="P-loop containing nucleotide triphosphate hydrolases"/>
    <property type="match status" value="1"/>
</dbReference>
<dbReference type="CDD" id="cd04170">
    <property type="entry name" value="EF-G_bact"/>
    <property type="match status" value="1"/>
</dbReference>
<dbReference type="GO" id="GO:0003924">
    <property type="term" value="F:GTPase activity"/>
    <property type="evidence" value="ECO:0007669"/>
    <property type="project" value="InterPro"/>
</dbReference>
<dbReference type="SUPFAM" id="SSF52540">
    <property type="entry name" value="P-loop containing nucleoside triphosphate hydrolases"/>
    <property type="match status" value="1"/>
</dbReference>
<dbReference type="SUPFAM" id="SSF50447">
    <property type="entry name" value="Translation proteins"/>
    <property type="match status" value="1"/>
</dbReference>
<comment type="caution">
    <text evidence="7">The sequence shown here is derived from an EMBL/GenBank/DDBJ whole genome shotgun (WGS) entry which is preliminary data.</text>
</comment>
<evidence type="ECO:0000259" key="6">
    <source>
        <dbReference type="PROSITE" id="PS51722"/>
    </source>
</evidence>
<organism evidence="7 8">
    <name type="scientific">Candidatus Ornithomonoglobus intestinigallinarum</name>
    <dbReference type="NCBI Taxonomy" id="2840894"/>
    <lineage>
        <taxon>Bacteria</taxon>
        <taxon>Bacillati</taxon>
        <taxon>Bacillota</taxon>
        <taxon>Clostridia</taxon>
        <taxon>Candidatus Ornithomonoglobus</taxon>
    </lineage>
</organism>
<dbReference type="NCBIfam" id="TIGR00231">
    <property type="entry name" value="small_GTP"/>
    <property type="match status" value="1"/>
</dbReference>
<keyword evidence="7" id="KW-0251">Elongation factor</keyword>
<dbReference type="InterPro" id="IPR009000">
    <property type="entry name" value="Transl_B-barrel_sf"/>
</dbReference>
<dbReference type="NCBIfam" id="NF009891">
    <property type="entry name" value="PRK13351.1-1"/>
    <property type="match status" value="1"/>
</dbReference>
<evidence type="ECO:0000256" key="3">
    <source>
        <dbReference type="ARBA" id="ARBA00022741"/>
    </source>
</evidence>
<dbReference type="SUPFAM" id="SSF54211">
    <property type="entry name" value="Ribosomal protein S5 domain 2-like"/>
    <property type="match status" value="1"/>
</dbReference>
<dbReference type="GO" id="GO:0003746">
    <property type="term" value="F:translation elongation factor activity"/>
    <property type="evidence" value="ECO:0007669"/>
    <property type="project" value="UniProtKB-UniRule"/>
</dbReference>
<evidence type="ECO:0000256" key="5">
    <source>
        <dbReference type="NCBIfam" id="TIGR00484"/>
    </source>
</evidence>
<evidence type="ECO:0000256" key="1">
    <source>
        <dbReference type="ARBA" id="ARBA00005870"/>
    </source>
</evidence>
<dbReference type="NCBIfam" id="TIGR00484">
    <property type="entry name" value="EF-G"/>
    <property type="match status" value="1"/>
</dbReference>
<dbReference type="InterPro" id="IPR004540">
    <property type="entry name" value="Transl_elong_EFG/EF2"/>
</dbReference>
<dbReference type="PROSITE" id="PS51722">
    <property type="entry name" value="G_TR_2"/>
    <property type="match status" value="1"/>
</dbReference>
<sequence>MKTYKMEDIRNIAVMGHGKCGKTSLAEAMLYNAGAVDRLGKVADGTTTTDSDPEEVKRQFSISSAVAPIEWKDMKYNIIDTPGFFDFAGGVKEGLRAADSALVVLSGRSGVSVGTEQVFKYAKTKGVPIMFFVNKIDDDRASYEKTLEEMKTVFGKSVTPFVYPIQEDGEFRGFVDIVDMTARRYDGIYRVEMPVPEGMEEVVAPLREMIMEAVAETDEELMMKYFNGEEFTFDEIKQAIRKGVKDGSIYPVYCGSGLNNIGVRSLMDGMGKYLPAPSEIEEIARVADTAEPVELVQTEEETTAAIVFKTIADPFVGKLSIFRVYSGEVKADSQLYNPNKGVMEKIGKVYTICGKKQTEAKSVKAGDIGCVAKLDATKTGDTLCEKGKNIILTGIEFPAPVLSMAVKPVAKGDEEKIISGLMKLTEEDPTFTVTTNTETKQTLINGQGEQHIDVIVSKLKSKYGVNVVLEDPIVPYRETIKGKATVEGKHKKQSGGHGQYGHVKIEFEPGISEDMIFEEKVFGGSVPKNYFPAVEKGLRDSCEKGVLAGYPVVNLKATLLDGSYHPVDSSEMAFKTAASIAYKEGLKQAHPVILEPIGHLKVYVPENIMGDIIGDINKRRGQIMGMGESDKEGLNLVEAEVPMSEMFKYATDLRSMSQGRGIFTFEFERYAEAPQNVADKIIADANNK</sequence>
<dbReference type="Pfam" id="PF22042">
    <property type="entry name" value="EF-G_D2"/>
    <property type="match status" value="1"/>
</dbReference>
<dbReference type="GO" id="GO:0005525">
    <property type="term" value="F:GTP binding"/>
    <property type="evidence" value="ECO:0007669"/>
    <property type="project" value="UniProtKB-UniRule"/>
</dbReference>
<dbReference type="InterPro" id="IPR020568">
    <property type="entry name" value="Ribosomal_Su5_D2-typ_SF"/>
</dbReference>
<dbReference type="Pfam" id="PF00679">
    <property type="entry name" value="EFG_C"/>
    <property type="match status" value="1"/>
</dbReference>
<dbReference type="InterPro" id="IPR005517">
    <property type="entry name" value="Transl_elong_EFG/EF2_IV"/>
</dbReference>
<reference evidence="7" key="1">
    <citation type="submission" date="2020-10" db="EMBL/GenBank/DDBJ databases">
        <authorList>
            <person name="Gilroy R."/>
        </authorList>
    </citation>
    <scope>NUCLEOTIDE SEQUENCE</scope>
    <source>
        <strain evidence="7">CHK181-108</strain>
    </source>
</reference>
<dbReference type="InterPro" id="IPR027417">
    <property type="entry name" value="P-loop_NTPase"/>
</dbReference>
<dbReference type="PANTHER" id="PTHR43261">
    <property type="entry name" value="TRANSLATION ELONGATION FACTOR G-RELATED"/>
    <property type="match status" value="1"/>
</dbReference>
<dbReference type="CDD" id="cd01434">
    <property type="entry name" value="EFG_mtEFG1_IV"/>
    <property type="match status" value="1"/>
</dbReference>
<dbReference type="PANTHER" id="PTHR43261:SF6">
    <property type="entry name" value="ELONGATION FACTOR G-LIKE PROTEIN"/>
    <property type="match status" value="1"/>
</dbReference>
<reference evidence="7" key="2">
    <citation type="journal article" date="2021" name="PeerJ">
        <title>Extensive microbial diversity within the chicken gut microbiome revealed by metagenomics and culture.</title>
        <authorList>
            <person name="Gilroy R."/>
            <person name="Ravi A."/>
            <person name="Getino M."/>
            <person name="Pursley I."/>
            <person name="Horton D.L."/>
            <person name="Alikhan N.F."/>
            <person name="Baker D."/>
            <person name="Gharbi K."/>
            <person name="Hall N."/>
            <person name="Watson M."/>
            <person name="Adriaenssens E.M."/>
            <person name="Foster-Nyarko E."/>
            <person name="Jarju S."/>
            <person name="Secka A."/>
            <person name="Antonio M."/>
            <person name="Oren A."/>
            <person name="Chaudhuri R.R."/>
            <person name="La Ragione R."/>
            <person name="Hildebrand F."/>
            <person name="Pallen M.J."/>
        </authorList>
    </citation>
    <scope>NUCLEOTIDE SEQUENCE</scope>
    <source>
        <strain evidence="7">CHK181-108</strain>
    </source>
</reference>
<dbReference type="SMART" id="SM00889">
    <property type="entry name" value="EFG_IV"/>
    <property type="match status" value="1"/>
</dbReference>
<dbReference type="Pfam" id="PF00009">
    <property type="entry name" value="GTP_EFTU"/>
    <property type="match status" value="1"/>
</dbReference>
<dbReference type="Gene3D" id="3.30.230.10">
    <property type="match status" value="1"/>
</dbReference>
<dbReference type="Proteomes" id="UP000824165">
    <property type="component" value="Unassembled WGS sequence"/>
</dbReference>
<dbReference type="InterPro" id="IPR000640">
    <property type="entry name" value="EFG_V-like"/>
</dbReference>
<dbReference type="CDD" id="cd04088">
    <property type="entry name" value="EFG_mtEFG_II"/>
    <property type="match status" value="1"/>
</dbReference>
<dbReference type="AlphaFoldDB" id="A0A9D1KQU2"/>
<dbReference type="GO" id="GO:0032790">
    <property type="term" value="P:ribosome disassembly"/>
    <property type="evidence" value="ECO:0007669"/>
    <property type="project" value="TreeGrafter"/>
</dbReference>
<dbReference type="NCBIfam" id="NF009381">
    <property type="entry name" value="PRK12740.1-5"/>
    <property type="match status" value="1"/>
</dbReference>
<evidence type="ECO:0000256" key="2">
    <source>
        <dbReference type="ARBA" id="ARBA00017872"/>
    </source>
</evidence>
<accession>A0A9D1KQU2</accession>
<dbReference type="SUPFAM" id="SSF54980">
    <property type="entry name" value="EF-G C-terminal domain-like"/>
    <property type="match status" value="2"/>
</dbReference>
<dbReference type="Gene3D" id="2.40.30.10">
    <property type="entry name" value="Translation factors"/>
    <property type="match status" value="1"/>
</dbReference>
<protein>
    <recommendedName>
        <fullName evidence="2 5">Elongation factor G</fullName>
    </recommendedName>
</protein>
<dbReference type="CDD" id="cd03713">
    <property type="entry name" value="EFG_mtEFG_C"/>
    <property type="match status" value="1"/>
</dbReference>
<dbReference type="PRINTS" id="PR00315">
    <property type="entry name" value="ELONGATNFCT"/>
</dbReference>
<dbReference type="FunFam" id="3.30.230.10:FF:000003">
    <property type="entry name" value="Elongation factor G"/>
    <property type="match status" value="1"/>
</dbReference>
<gene>
    <name evidence="7" type="primary">fusA</name>
    <name evidence="7" type="ORF">IAA60_05765</name>
</gene>
<evidence type="ECO:0000313" key="8">
    <source>
        <dbReference type="Proteomes" id="UP000824165"/>
    </source>
</evidence>
<name>A0A9D1KQU2_9FIRM</name>
<feature type="domain" description="Tr-type G" evidence="6">
    <location>
        <begin position="7"/>
        <end position="278"/>
    </location>
</feature>
<dbReference type="InterPro" id="IPR035649">
    <property type="entry name" value="EFG_V"/>
</dbReference>
<evidence type="ECO:0000256" key="4">
    <source>
        <dbReference type="ARBA" id="ARBA00023134"/>
    </source>
</evidence>
<dbReference type="SMART" id="SM00838">
    <property type="entry name" value="EFG_C"/>
    <property type="match status" value="1"/>
</dbReference>
<dbReference type="FunFam" id="3.30.70.240:FF:000001">
    <property type="entry name" value="Elongation factor G"/>
    <property type="match status" value="1"/>
</dbReference>
<dbReference type="EMBL" id="DVLU01000054">
    <property type="protein sequence ID" value="HIT85396.1"/>
    <property type="molecule type" value="Genomic_DNA"/>
</dbReference>
<comment type="similarity">
    <text evidence="1">Belongs to the TRAFAC class translation factor GTPase superfamily. Classic translation factor GTPase family. EF-G/EF-2 subfamily.</text>
</comment>
<dbReference type="Gene3D" id="3.30.70.240">
    <property type="match status" value="1"/>
</dbReference>
<dbReference type="Pfam" id="PF14492">
    <property type="entry name" value="EFG_III"/>
    <property type="match status" value="1"/>
</dbReference>
<keyword evidence="4" id="KW-0342">GTP-binding</keyword>
<dbReference type="InterPro" id="IPR041095">
    <property type="entry name" value="EFG_II"/>
</dbReference>
<dbReference type="InterPro" id="IPR005225">
    <property type="entry name" value="Small_GTP-bd"/>
</dbReference>
<dbReference type="InterPro" id="IPR035647">
    <property type="entry name" value="EFG_III/V"/>
</dbReference>
<dbReference type="InterPro" id="IPR053905">
    <property type="entry name" value="EF-G-like_DII"/>
</dbReference>
<dbReference type="Pfam" id="PF03764">
    <property type="entry name" value="EFG_IV"/>
    <property type="match status" value="1"/>
</dbReference>
<dbReference type="InterPro" id="IPR000795">
    <property type="entry name" value="T_Tr_GTP-bd_dom"/>
</dbReference>
<dbReference type="InterPro" id="IPR047872">
    <property type="entry name" value="EFG_IV"/>
</dbReference>
<keyword evidence="3" id="KW-0547">Nucleotide-binding</keyword>
<dbReference type="Gene3D" id="3.30.70.870">
    <property type="entry name" value="Elongation Factor G (Translational Gtpase), domain 3"/>
    <property type="match status" value="1"/>
</dbReference>
<proteinExistence type="inferred from homology"/>
<keyword evidence="7" id="KW-0648">Protein biosynthesis</keyword>
<dbReference type="NCBIfam" id="NF009379">
    <property type="entry name" value="PRK12740.1-3"/>
    <property type="match status" value="1"/>
</dbReference>
<dbReference type="InterPro" id="IPR014721">
    <property type="entry name" value="Ribsml_uS5_D2-typ_fold_subgr"/>
</dbReference>
<evidence type="ECO:0000313" key="7">
    <source>
        <dbReference type="EMBL" id="HIT85396.1"/>
    </source>
</evidence>